<sequence length="187" mass="19570">MTTTPPAPVPLVAGDRPLFWGPRPRSALLALLMLLALLGMPPAAAEHPQWQRPVPGGLVQEYQAPPAPWAAGHRGVDLAVPAGGEVRSPADGVVSFSGAVVNREVLSINHGAGYVSSFEPVESELEVGEAVAQGEVVAALSTYDDSSNHCDQPCLHWGVRLHGNYINPLLMLGELEPSVLLPLAGGD</sequence>
<feature type="domain" description="M23ase beta-sheet core" evidence="1">
    <location>
        <begin position="72"/>
        <end position="168"/>
    </location>
</feature>
<dbReference type="PANTHER" id="PTHR21666:SF270">
    <property type="entry name" value="MUREIN HYDROLASE ACTIVATOR ENVC"/>
    <property type="match status" value="1"/>
</dbReference>
<accession>A0A7K1UK09</accession>
<dbReference type="CDD" id="cd12797">
    <property type="entry name" value="M23_peptidase"/>
    <property type="match status" value="1"/>
</dbReference>
<dbReference type="EMBL" id="WRPM01000072">
    <property type="protein sequence ID" value="MVT26810.1"/>
    <property type="molecule type" value="Genomic_DNA"/>
</dbReference>
<dbReference type="InterPro" id="IPR011055">
    <property type="entry name" value="Dup_hybrid_motif"/>
</dbReference>
<keyword evidence="3" id="KW-1185">Reference proteome</keyword>
<dbReference type="InterPro" id="IPR016047">
    <property type="entry name" value="M23ase_b-sheet_dom"/>
</dbReference>
<comment type="caution">
    <text evidence="2">The sequence shown here is derived from an EMBL/GenBank/DDBJ whole genome shotgun (WGS) entry which is preliminary data.</text>
</comment>
<dbReference type="PANTHER" id="PTHR21666">
    <property type="entry name" value="PEPTIDASE-RELATED"/>
    <property type="match status" value="1"/>
</dbReference>
<evidence type="ECO:0000259" key="1">
    <source>
        <dbReference type="Pfam" id="PF01551"/>
    </source>
</evidence>
<dbReference type="Proteomes" id="UP000460157">
    <property type="component" value="Unassembled WGS sequence"/>
</dbReference>
<gene>
    <name evidence="2" type="ORF">GNZ21_10645</name>
</gene>
<dbReference type="InterPro" id="IPR050570">
    <property type="entry name" value="Cell_wall_metabolism_enzyme"/>
</dbReference>
<dbReference type="GO" id="GO:0004222">
    <property type="term" value="F:metalloendopeptidase activity"/>
    <property type="evidence" value="ECO:0007669"/>
    <property type="project" value="TreeGrafter"/>
</dbReference>
<protein>
    <submittedName>
        <fullName evidence="2">Peptidoglycan DD-metalloendopeptidase family protein</fullName>
    </submittedName>
</protein>
<dbReference type="OrthoDB" id="5245088at2"/>
<dbReference type="Gene3D" id="2.70.70.10">
    <property type="entry name" value="Glucose Permease (Domain IIA)"/>
    <property type="match status" value="1"/>
</dbReference>
<proteinExistence type="predicted"/>
<evidence type="ECO:0000313" key="3">
    <source>
        <dbReference type="Proteomes" id="UP000460157"/>
    </source>
</evidence>
<reference evidence="2 3" key="1">
    <citation type="submission" date="2019-12" db="EMBL/GenBank/DDBJ databases">
        <title>Nesterenkonia muleiensis sp. nov., a novel actinobacterium isolated from sap of Populus euphratica.</title>
        <authorList>
            <person name="Wang R."/>
        </authorList>
    </citation>
    <scope>NUCLEOTIDE SEQUENCE [LARGE SCALE GENOMIC DNA]</scope>
    <source>
        <strain evidence="2 3">F10</strain>
    </source>
</reference>
<dbReference type="SUPFAM" id="SSF51261">
    <property type="entry name" value="Duplicated hybrid motif"/>
    <property type="match status" value="1"/>
</dbReference>
<name>A0A7K1UK09_9MICC</name>
<dbReference type="Pfam" id="PF01551">
    <property type="entry name" value="Peptidase_M23"/>
    <property type="match status" value="1"/>
</dbReference>
<organism evidence="2 3">
    <name type="scientific">Nesterenkonia alkaliphila</name>
    <dbReference type="NCBI Taxonomy" id="1463631"/>
    <lineage>
        <taxon>Bacteria</taxon>
        <taxon>Bacillati</taxon>
        <taxon>Actinomycetota</taxon>
        <taxon>Actinomycetes</taxon>
        <taxon>Micrococcales</taxon>
        <taxon>Micrococcaceae</taxon>
        <taxon>Nesterenkonia</taxon>
    </lineage>
</organism>
<evidence type="ECO:0000313" key="2">
    <source>
        <dbReference type="EMBL" id="MVT26810.1"/>
    </source>
</evidence>
<dbReference type="AlphaFoldDB" id="A0A7K1UK09"/>